<comment type="caution">
    <text evidence="2">The sequence shown here is derived from an EMBL/GenBank/DDBJ whole genome shotgun (WGS) entry which is preliminary data.</text>
</comment>
<evidence type="ECO:0000313" key="2">
    <source>
        <dbReference type="EMBL" id="MBT9809596.1"/>
    </source>
</evidence>
<keyword evidence="5" id="KW-1185">Reference proteome</keyword>
<organism evidence="2 4">
    <name type="scientific">Enterocloster citroniae</name>
    <dbReference type="NCBI Taxonomy" id="358743"/>
    <lineage>
        <taxon>Bacteria</taxon>
        <taxon>Bacillati</taxon>
        <taxon>Bacillota</taxon>
        <taxon>Clostridia</taxon>
        <taxon>Lachnospirales</taxon>
        <taxon>Lachnospiraceae</taxon>
        <taxon>Enterocloster</taxon>
    </lineage>
</organism>
<dbReference type="Proteomes" id="UP000708338">
    <property type="component" value="Unassembled WGS sequence"/>
</dbReference>
<keyword evidence="1" id="KW-0472">Membrane</keyword>
<gene>
    <name evidence="3" type="ORF">ABID13_002164</name>
    <name evidence="2" type="ORF">GPL26_08050</name>
</gene>
<proteinExistence type="predicted"/>
<dbReference type="GeneID" id="93163425"/>
<keyword evidence="1" id="KW-0812">Transmembrane</keyword>
<name>A0AA41FDR9_9FIRM</name>
<dbReference type="RefSeq" id="WP_007871143.1">
    <property type="nucleotide sequence ID" value="NZ_CABJDD010000020.1"/>
</dbReference>
<evidence type="ECO:0000313" key="3">
    <source>
        <dbReference type="EMBL" id="MET3570537.1"/>
    </source>
</evidence>
<dbReference type="Proteomes" id="UP001549200">
    <property type="component" value="Unassembled WGS sequence"/>
</dbReference>
<accession>A0AA41FDR9</accession>
<protein>
    <submittedName>
        <fullName evidence="2">DUF2752 domain-containing protein</fullName>
    </submittedName>
</protein>
<evidence type="ECO:0000313" key="5">
    <source>
        <dbReference type="Proteomes" id="UP001549200"/>
    </source>
</evidence>
<feature type="transmembrane region" description="Helical" evidence="1">
    <location>
        <begin position="12"/>
        <end position="34"/>
    </location>
</feature>
<feature type="transmembrane region" description="Helical" evidence="1">
    <location>
        <begin position="66"/>
        <end position="85"/>
    </location>
</feature>
<evidence type="ECO:0000313" key="4">
    <source>
        <dbReference type="Proteomes" id="UP000708338"/>
    </source>
</evidence>
<reference evidence="3 5" key="2">
    <citation type="submission" date="2024-06" db="EMBL/GenBank/DDBJ databases">
        <title>Genomic Encyclopedia of Type Strains, Phase IV (KMG-IV): sequencing the most valuable type-strain genomes for metagenomic binning, comparative biology and taxonomic classification.</title>
        <authorList>
            <person name="Goeker M."/>
        </authorList>
    </citation>
    <scope>NUCLEOTIDE SEQUENCE [LARGE SCALE GENOMIC DNA]</scope>
    <source>
        <strain evidence="3 5">DSM 19261</strain>
    </source>
</reference>
<feature type="transmembrane region" description="Helical" evidence="1">
    <location>
        <begin position="105"/>
        <end position="129"/>
    </location>
</feature>
<dbReference type="InterPro" id="IPR021215">
    <property type="entry name" value="DUF2752"/>
</dbReference>
<keyword evidence="1" id="KW-1133">Transmembrane helix</keyword>
<dbReference type="AlphaFoldDB" id="A0AA41FDR9"/>
<dbReference type="EMBL" id="JBEPLZ010000006">
    <property type="protein sequence ID" value="MET3570537.1"/>
    <property type="molecule type" value="Genomic_DNA"/>
</dbReference>
<sequence>MHKRLIRLCIKTGGLLGAGLFYALLCILAGHPLIPCMFHTITGLYCPGCGVSRMCLSLLSLDFQSAFQANAAVMLILPPGLIIAFQMAFRYIKSGRLQPTRAQNLVLYIMAGFLLLFGILRNLPAFAWLSP</sequence>
<dbReference type="Pfam" id="PF10825">
    <property type="entry name" value="DUF2752"/>
    <property type="match status" value="1"/>
</dbReference>
<reference evidence="2" key="1">
    <citation type="journal article" date="2021" name="Gut Microbes">
        <title>A synthetic consortium of 100 gut commensals modulates the composition and function in a colon model of the microbiome of elderly subjects.</title>
        <authorList>
            <person name="Perez M."/>
            <person name="Ntemiri A."/>
            <person name="Tan H."/>
            <person name="Harris H.M.B."/>
            <person name="Roager H.M."/>
            <person name="Ribiere C."/>
            <person name="O'Toole P.W."/>
        </authorList>
    </citation>
    <scope>NUCLEOTIDE SEQUENCE</scope>
    <source>
        <strain evidence="2">MCC335</strain>
    </source>
</reference>
<evidence type="ECO:0000256" key="1">
    <source>
        <dbReference type="SAM" id="Phobius"/>
    </source>
</evidence>
<dbReference type="EMBL" id="WQPS01000007">
    <property type="protein sequence ID" value="MBT9809596.1"/>
    <property type="molecule type" value="Genomic_DNA"/>
</dbReference>